<dbReference type="GO" id="GO:0000049">
    <property type="term" value="F:tRNA binding"/>
    <property type="evidence" value="ECO:0007669"/>
    <property type="project" value="UniProtKB-KW"/>
</dbReference>
<feature type="domain" description="CBS" evidence="13">
    <location>
        <begin position="377"/>
        <end position="435"/>
    </location>
</feature>
<keyword evidence="10 12" id="KW-0694">RNA-binding</keyword>
<dbReference type="Pfam" id="PF01743">
    <property type="entry name" value="PolyA_pol"/>
    <property type="match status" value="1"/>
</dbReference>
<evidence type="ECO:0000256" key="10">
    <source>
        <dbReference type="ARBA" id="ARBA00022884"/>
    </source>
</evidence>
<dbReference type="InterPro" id="IPR043519">
    <property type="entry name" value="NT_sf"/>
</dbReference>
<comment type="cofactor">
    <cofactor evidence="1">
        <name>Mg(2+)</name>
        <dbReference type="ChEBI" id="CHEBI:18420"/>
    </cofactor>
</comment>
<evidence type="ECO:0000256" key="1">
    <source>
        <dbReference type="ARBA" id="ARBA00001946"/>
    </source>
</evidence>
<evidence type="ECO:0000259" key="13">
    <source>
        <dbReference type="PROSITE" id="PS51371"/>
    </source>
</evidence>
<dbReference type="Gene3D" id="3.10.310.30">
    <property type="match status" value="1"/>
</dbReference>
<dbReference type="RefSeq" id="WP_009200564.1">
    <property type="nucleotide sequence ID" value="NZ_ACJX03000001.1"/>
</dbReference>
<reference evidence="15" key="1">
    <citation type="submission" date="2012-09" db="EMBL/GenBank/DDBJ databases">
        <authorList>
            <person name="Weinstock G."/>
            <person name="Sodergren E."/>
            <person name="Clifton S."/>
            <person name="Fulton L."/>
            <person name="Fulton B."/>
            <person name="Courtney L."/>
            <person name="Fronick C."/>
            <person name="Harrison M."/>
            <person name="Strong C."/>
            <person name="Farmer C."/>
            <person name="Delehaunty K."/>
            <person name="Markovic C."/>
            <person name="Hall O."/>
            <person name="Minx P."/>
            <person name="Tomlinson C."/>
            <person name="Mitreva M."/>
            <person name="Nelson J."/>
            <person name="Hou S."/>
            <person name="Wollam A."/>
            <person name="Pepin K.H."/>
            <person name="Johnson M."/>
            <person name="Bhonagiri V."/>
            <person name="Nash W.E."/>
            <person name="Suruliraj S."/>
            <person name="Warren W."/>
            <person name="Chinwalla A."/>
            <person name="Mardis E.R."/>
            <person name="Wilson R.K."/>
        </authorList>
    </citation>
    <scope>NUCLEOTIDE SEQUENCE [LARGE SCALE GENOMIC DNA]</scope>
    <source>
        <strain evidence="15">OS1</strain>
    </source>
</reference>
<dbReference type="GO" id="GO:0000166">
    <property type="term" value="F:nucleotide binding"/>
    <property type="evidence" value="ECO:0007669"/>
    <property type="project" value="UniProtKB-KW"/>
</dbReference>
<dbReference type="Proteomes" id="UP000005273">
    <property type="component" value="Unassembled WGS sequence"/>
</dbReference>
<accession>A0A0T5X894</accession>
<dbReference type="Pfam" id="PF00571">
    <property type="entry name" value="CBS"/>
    <property type="match status" value="2"/>
</dbReference>
<dbReference type="Gene3D" id="3.10.580.10">
    <property type="entry name" value="CBS-domain"/>
    <property type="match status" value="1"/>
</dbReference>
<keyword evidence="7" id="KW-0479">Metal-binding</keyword>
<evidence type="ECO:0000256" key="2">
    <source>
        <dbReference type="ARBA" id="ARBA00007265"/>
    </source>
</evidence>
<dbReference type="EMBL" id="ACJX03000001">
    <property type="protein sequence ID" value="KRT34559.1"/>
    <property type="molecule type" value="Genomic_DNA"/>
</dbReference>
<keyword evidence="15" id="KW-1185">Reference proteome</keyword>
<evidence type="ECO:0000313" key="15">
    <source>
        <dbReference type="Proteomes" id="UP000005273"/>
    </source>
</evidence>
<comment type="similarity">
    <text evidence="2 12">Belongs to the tRNA nucleotidyltransferase/poly(A) polymerase family.</text>
</comment>
<dbReference type="eggNOG" id="COG2524">
    <property type="taxonomic scope" value="Bacteria"/>
</dbReference>
<dbReference type="PROSITE" id="PS51371">
    <property type="entry name" value="CBS"/>
    <property type="match status" value="2"/>
</dbReference>
<keyword evidence="3" id="KW-0820">tRNA-binding</keyword>
<evidence type="ECO:0000256" key="4">
    <source>
        <dbReference type="ARBA" id="ARBA00022679"/>
    </source>
</evidence>
<dbReference type="PANTHER" id="PTHR47788:SF1">
    <property type="entry name" value="A-ADDING TRNA NUCLEOTIDYLTRANSFERASE"/>
    <property type="match status" value="1"/>
</dbReference>
<dbReference type="SUPFAM" id="SSF81891">
    <property type="entry name" value="Poly A polymerase C-terminal region-like"/>
    <property type="match status" value="1"/>
</dbReference>
<keyword evidence="4 12" id="KW-0808">Transferase</keyword>
<dbReference type="SUPFAM" id="SSF64182">
    <property type="entry name" value="DHH phosphoesterases"/>
    <property type="match status" value="1"/>
</dbReference>
<dbReference type="InterPro" id="IPR038763">
    <property type="entry name" value="DHH_sf"/>
</dbReference>
<sequence length="876" mass="98963">MKVITTHIGADFDSLASMIAATKLYPGAVPCFSGSASRNVRDFLKRYQSRYKVLTPRKVNMDEVTTLIVVDTRSVSRIGPFASLVGKKDVIIHVYDHHPGDVLDELPASFARTETLGACTTLLVEILLERGITILPQEATLYAMGIYEDSGALTFGGTCRKDYEIIATLRELGADMTQIPIFVEQSLNSAEKHLLSELIDNSWERYINGAKVVLSALNSSQYVEGLSLFVHRLRDYFDADVAIAVVSMGQRTYIVARSREEVLNVADFLVRWGGGGHPQAASVTLTRRDPFVLVEEIERRLADEIRPLLTVAKVMTSPVMAINPDLQVDEAYKLMIRYGHSGMPIVRDGNLVGIITRKDLDKAHLHGFGTVEVREFMTEGVITVHPGASISEAHRLMVFHNIGRLPVKENGSLVGIVTRTDMLRALYPVSVPAEEKSLGSALPWTEDVSELMAQRLSPWITQTLRRLGRRAEEMSLKAYVVGGFVRDLLLGKENQDLDIVIEGDALSFIKSWEADGCRVAVHERYRTGTIVFPGGRKIDVATARREFYEYPVALPKVVGDSLKHDLYRRDFTVNSMAISINGTSWGTLIDYFGGRRDLQKRQLRVLHNLSFVEDPTRVLRGLRLKHRLGFEFEDNTVRLIKSAIKGGLLALLSGTRVKNELKLIFLEERAYPIVLEMVHLGIFEALFPGIKIDRNCLRVIRRLSFFLRRIHYDLPDMGDKVWLAFLAAVLFSSAEWVQEATIDKLHLSKPDREAVERALNDLGTAENAVGGRVIRSHEEIYFFLEDVPYVTALFWAAATEQWRVRRRILLFLTRLHRIHPILMGRDLIELGYPKGALIGKILDELLRARLRGEVETREDEIRWIKKHYPLYVLKKG</sequence>
<dbReference type="GO" id="GO:0008033">
    <property type="term" value="P:tRNA processing"/>
    <property type="evidence" value="ECO:0007669"/>
    <property type="project" value="UniProtKB-KW"/>
</dbReference>
<keyword evidence="8" id="KW-0547">Nucleotide-binding</keyword>
<dbReference type="Pfam" id="PF12627">
    <property type="entry name" value="PolyA_pol_RNAbd"/>
    <property type="match status" value="1"/>
</dbReference>
<name>A0A0T5X894_9BACT</name>
<dbReference type="CDD" id="cd05398">
    <property type="entry name" value="NT_ClassII-CCAase"/>
    <property type="match status" value="1"/>
</dbReference>
<dbReference type="OrthoDB" id="9805698at2"/>
<keyword evidence="11" id="KW-0129">CBS domain</keyword>
<dbReference type="eggNOG" id="COG0618">
    <property type="taxonomic scope" value="Bacteria"/>
</dbReference>
<evidence type="ECO:0000313" key="14">
    <source>
        <dbReference type="EMBL" id="KRT34559.1"/>
    </source>
</evidence>
<keyword evidence="6" id="KW-0548">Nucleotidyltransferase</keyword>
<evidence type="ECO:0000256" key="5">
    <source>
        <dbReference type="ARBA" id="ARBA00022694"/>
    </source>
</evidence>
<gene>
    <name evidence="14" type="ORF">HMPREF1705_03787</name>
</gene>
<evidence type="ECO:0000256" key="8">
    <source>
        <dbReference type="ARBA" id="ARBA00022741"/>
    </source>
</evidence>
<dbReference type="PANTHER" id="PTHR47788">
    <property type="entry name" value="POLYA POLYMERASE"/>
    <property type="match status" value="1"/>
</dbReference>
<dbReference type="Gene3D" id="3.90.1640.10">
    <property type="entry name" value="inorganic pyrophosphatase (n-terminal core)"/>
    <property type="match status" value="1"/>
</dbReference>
<dbReference type="SUPFAM" id="SSF54631">
    <property type="entry name" value="CBS-domain pair"/>
    <property type="match status" value="1"/>
</dbReference>
<dbReference type="AlphaFoldDB" id="A0A0T5X894"/>
<evidence type="ECO:0000256" key="9">
    <source>
        <dbReference type="ARBA" id="ARBA00022842"/>
    </source>
</evidence>
<evidence type="ECO:0000256" key="7">
    <source>
        <dbReference type="ARBA" id="ARBA00022723"/>
    </source>
</evidence>
<evidence type="ECO:0000256" key="6">
    <source>
        <dbReference type="ARBA" id="ARBA00022695"/>
    </source>
</evidence>
<dbReference type="InterPro" id="IPR000644">
    <property type="entry name" value="CBS_dom"/>
</dbReference>
<dbReference type="InterPro" id="IPR001667">
    <property type="entry name" value="DDH_dom"/>
</dbReference>
<dbReference type="eggNOG" id="COG0617">
    <property type="taxonomic scope" value="Bacteria"/>
</dbReference>
<dbReference type="Pfam" id="PF01368">
    <property type="entry name" value="DHH"/>
    <property type="match status" value="1"/>
</dbReference>
<dbReference type="InterPro" id="IPR046342">
    <property type="entry name" value="CBS_dom_sf"/>
</dbReference>
<proteinExistence type="inferred from homology"/>
<evidence type="ECO:0000256" key="3">
    <source>
        <dbReference type="ARBA" id="ARBA00022555"/>
    </source>
</evidence>
<comment type="caution">
    <text evidence="14">The sequence shown here is derived from an EMBL/GenBank/DDBJ whole genome shotgun (WGS) entry which is preliminary data.</text>
</comment>
<dbReference type="InterPro" id="IPR002646">
    <property type="entry name" value="PolA_pol_head_dom"/>
</dbReference>
<dbReference type="InterPro" id="IPR032828">
    <property type="entry name" value="PolyA_RNA-bd"/>
</dbReference>
<dbReference type="InterPro" id="IPR052390">
    <property type="entry name" value="tRNA_nt/polyA_polymerase"/>
</dbReference>
<dbReference type="GO" id="GO:0016779">
    <property type="term" value="F:nucleotidyltransferase activity"/>
    <property type="evidence" value="ECO:0007669"/>
    <property type="project" value="UniProtKB-KW"/>
</dbReference>
<dbReference type="STRING" id="592015.HMPREF1705_03787"/>
<keyword evidence="5" id="KW-0819">tRNA processing</keyword>
<dbReference type="CDD" id="cd04595">
    <property type="entry name" value="CBS_pair_DHH_polyA_Pol_assoc"/>
    <property type="match status" value="1"/>
</dbReference>
<keyword evidence="9" id="KW-0460">Magnesium</keyword>
<protein>
    <submittedName>
        <fullName evidence="14">CBS domain protein</fullName>
    </submittedName>
</protein>
<dbReference type="SUPFAM" id="SSF81301">
    <property type="entry name" value="Nucleotidyltransferase"/>
    <property type="match status" value="1"/>
</dbReference>
<evidence type="ECO:0000256" key="12">
    <source>
        <dbReference type="RuleBase" id="RU003953"/>
    </source>
</evidence>
<dbReference type="Gene3D" id="1.10.3090.10">
    <property type="entry name" value="cca-adding enzyme, domain 2"/>
    <property type="match status" value="1"/>
</dbReference>
<dbReference type="GO" id="GO:0046872">
    <property type="term" value="F:metal ion binding"/>
    <property type="evidence" value="ECO:0007669"/>
    <property type="project" value="UniProtKB-KW"/>
</dbReference>
<evidence type="ECO:0000256" key="11">
    <source>
        <dbReference type="PROSITE-ProRule" id="PRU00703"/>
    </source>
</evidence>
<dbReference type="Gene3D" id="3.30.460.10">
    <property type="entry name" value="Beta Polymerase, domain 2"/>
    <property type="match status" value="1"/>
</dbReference>
<dbReference type="SMART" id="SM00116">
    <property type="entry name" value="CBS"/>
    <property type="match status" value="2"/>
</dbReference>
<feature type="domain" description="CBS" evidence="13">
    <location>
        <begin position="315"/>
        <end position="371"/>
    </location>
</feature>
<organism evidence="14 15">
    <name type="scientific">Acetomicrobium hydrogeniformans ATCC BAA-1850</name>
    <dbReference type="NCBI Taxonomy" id="592015"/>
    <lineage>
        <taxon>Bacteria</taxon>
        <taxon>Thermotogati</taxon>
        <taxon>Synergistota</taxon>
        <taxon>Synergistia</taxon>
        <taxon>Synergistales</taxon>
        <taxon>Acetomicrobiaceae</taxon>
        <taxon>Acetomicrobium</taxon>
    </lineage>
</organism>